<comment type="caution">
    <text evidence="3">The sequence shown here is derived from an EMBL/GenBank/DDBJ whole genome shotgun (WGS) entry which is preliminary data.</text>
</comment>
<dbReference type="PANTHER" id="PTHR43630">
    <property type="entry name" value="POLY-BETA-1,6-N-ACETYL-D-GLUCOSAMINE SYNTHASE"/>
    <property type="match status" value="1"/>
</dbReference>
<dbReference type="CDD" id="cd02511">
    <property type="entry name" value="Beta4Glucosyltransferase"/>
    <property type="match status" value="1"/>
</dbReference>
<dbReference type="Gene3D" id="3.90.550.10">
    <property type="entry name" value="Spore Coat Polysaccharide Biosynthesis Protein SpsA, Chain A"/>
    <property type="match status" value="1"/>
</dbReference>
<dbReference type="AlphaFoldDB" id="A0A1X0U157"/>
<keyword evidence="3" id="KW-0808">Transferase</keyword>
<protein>
    <submittedName>
        <fullName evidence="3">Glycosyl transferase</fullName>
    </submittedName>
</protein>
<dbReference type="PANTHER" id="PTHR43630:SF2">
    <property type="entry name" value="GLYCOSYLTRANSFERASE"/>
    <property type="match status" value="1"/>
</dbReference>
<dbReference type="Proteomes" id="UP000192671">
    <property type="component" value="Unassembled WGS sequence"/>
</dbReference>
<evidence type="ECO:0000313" key="4">
    <source>
        <dbReference type="Proteomes" id="UP000192671"/>
    </source>
</evidence>
<proteinExistence type="inferred from homology"/>
<evidence type="ECO:0000313" key="3">
    <source>
        <dbReference type="EMBL" id="ORI07269.1"/>
    </source>
</evidence>
<evidence type="ECO:0000259" key="2">
    <source>
        <dbReference type="Pfam" id="PF00535"/>
    </source>
</evidence>
<name>A0A1X0U157_9BACT</name>
<gene>
    <name evidence="3" type="ORF">A3835_06750</name>
</gene>
<evidence type="ECO:0000256" key="1">
    <source>
        <dbReference type="ARBA" id="ARBA00038494"/>
    </source>
</evidence>
<dbReference type="InterPro" id="IPR001173">
    <property type="entry name" value="Glyco_trans_2-like"/>
</dbReference>
<reference evidence="3 4" key="1">
    <citation type="journal article" date="2017" name="Gene Rep">
        <title>The ribosomal RNA operon (rrn) of Campylobacter concisus supports molecular typing to genomospecies level.</title>
        <authorList>
            <person name="Huq M."/>
            <person name="Van T.T.H."/>
            <person name="Gurtler V."/>
            <person name="Elshagmani E."/>
            <person name="Allemailem K.S."/>
            <person name="Smooker P.M."/>
            <person name="Istivan T.S."/>
        </authorList>
    </citation>
    <scope>NUCLEOTIDE SEQUENCE [LARGE SCALE GENOMIC DNA]</scope>
    <source>
        <strain evidence="3 4">RCH 26</strain>
    </source>
</reference>
<dbReference type="InterPro" id="IPR029044">
    <property type="entry name" value="Nucleotide-diphossugar_trans"/>
</dbReference>
<comment type="similarity">
    <text evidence="1">Belongs to the glycosyltransferase 2 family. WaaE/KdtX subfamily.</text>
</comment>
<dbReference type="GO" id="GO:0016740">
    <property type="term" value="F:transferase activity"/>
    <property type="evidence" value="ECO:0007669"/>
    <property type="project" value="UniProtKB-KW"/>
</dbReference>
<organism evidence="3 4">
    <name type="scientific">Campylobacter concisus</name>
    <dbReference type="NCBI Taxonomy" id="199"/>
    <lineage>
        <taxon>Bacteria</taxon>
        <taxon>Pseudomonadati</taxon>
        <taxon>Campylobacterota</taxon>
        <taxon>Epsilonproteobacteria</taxon>
        <taxon>Campylobacterales</taxon>
        <taxon>Campylobacteraceae</taxon>
        <taxon>Campylobacter</taxon>
    </lineage>
</organism>
<feature type="domain" description="Glycosyltransferase 2-like" evidence="2">
    <location>
        <begin position="3"/>
        <end position="109"/>
    </location>
</feature>
<dbReference type="Pfam" id="PF00535">
    <property type="entry name" value="Glycos_transf_2"/>
    <property type="match status" value="1"/>
</dbReference>
<dbReference type="SUPFAM" id="SSF53448">
    <property type="entry name" value="Nucleotide-diphospho-sugar transferases"/>
    <property type="match status" value="1"/>
</dbReference>
<accession>A0A1X0U157</accession>
<sequence length="234" mass="27042">MLSVVILTFNSEKYLKEVLESAKFADEVIVVDSGSSDSTKQICQNFSNVKFYEQAWLGFGAQKQKGVDLAKNEWIFVLDSDEVITNELRNELVNTLKEPKFMAYNVARLNFFFGKAIKNMGLYPDYTVRLFNKNFAKFDGRAVHEKVVLNDGPQRLGALKNHFLHYAYESIEQFIAKQNRYSSMGAKRNLLKALTSPAWTFFKLYVLKGGFKEGFTGYVIARLYAQYTFWKYIK</sequence>
<dbReference type="EMBL" id="LVWL01000020">
    <property type="protein sequence ID" value="ORI07269.1"/>
    <property type="molecule type" value="Genomic_DNA"/>
</dbReference>